<accession>A0A200HQY5</accession>
<sequence length="47" mass="5332">MVKSTLAILDVAFTSYDKLVGAHLFKTTPTFMYGFVLFMCAISYYLL</sequence>
<comment type="caution">
    <text evidence="2">The sequence shown here is derived from an EMBL/GenBank/DDBJ whole genome shotgun (WGS) entry which is preliminary data.</text>
</comment>
<evidence type="ECO:0000313" key="3">
    <source>
        <dbReference type="Proteomes" id="UP000196503"/>
    </source>
</evidence>
<evidence type="ECO:0000313" key="2">
    <source>
        <dbReference type="EMBL" id="OUZ14709.1"/>
    </source>
</evidence>
<feature type="transmembrane region" description="Helical" evidence="1">
    <location>
        <begin position="30"/>
        <end position="46"/>
    </location>
</feature>
<name>A0A200HQY5_9ENTE</name>
<keyword evidence="1" id="KW-0812">Transmembrane</keyword>
<organism evidence="2 3">
    <name type="scientific">Enterococcus cecorum</name>
    <dbReference type="NCBI Taxonomy" id="44008"/>
    <lineage>
        <taxon>Bacteria</taxon>
        <taxon>Bacillati</taxon>
        <taxon>Bacillota</taxon>
        <taxon>Bacilli</taxon>
        <taxon>Lactobacillales</taxon>
        <taxon>Enterococcaceae</taxon>
        <taxon>Enterococcus</taxon>
    </lineage>
</organism>
<keyword evidence="1" id="KW-0472">Membrane</keyword>
<proteinExistence type="predicted"/>
<gene>
    <name evidence="2" type="ORF">A5869_001808</name>
</gene>
<dbReference type="AlphaFoldDB" id="A0A200HQY5"/>
<dbReference type="Proteomes" id="UP000196503">
    <property type="component" value="Unassembled WGS sequence"/>
</dbReference>
<keyword evidence="1" id="KW-1133">Transmembrane helix</keyword>
<evidence type="ECO:0000256" key="1">
    <source>
        <dbReference type="SAM" id="Phobius"/>
    </source>
</evidence>
<reference evidence="2 3" key="1">
    <citation type="submission" date="2017-05" db="EMBL/GenBank/DDBJ databases">
        <title>The Genome Sequence of Enterococcus faecium 2D5_DIV0622.</title>
        <authorList>
            <consortium name="The Broad Institute Genomics Platform"/>
            <consortium name="The Broad Institute Genomic Center for Infectious Diseases"/>
            <person name="Earl A."/>
            <person name="Manson A."/>
            <person name="Schwartman J."/>
            <person name="Gilmore M."/>
            <person name="Abouelleil A."/>
            <person name="Cao P."/>
            <person name="Chapman S."/>
            <person name="Cusick C."/>
            <person name="Shea T."/>
            <person name="Young S."/>
            <person name="Neafsey D."/>
            <person name="Nusbaum C."/>
            <person name="Birren B."/>
        </authorList>
    </citation>
    <scope>NUCLEOTIDE SEQUENCE [LARGE SCALE GENOMIC DNA]</scope>
    <source>
        <strain evidence="2 3">2D5_DIV0622</strain>
    </source>
</reference>
<protein>
    <submittedName>
        <fullName evidence="2">Uncharacterized protein</fullName>
    </submittedName>
</protein>
<dbReference type="EMBL" id="NIBL01000003">
    <property type="protein sequence ID" value="OUZ14709.1"/>
    <property type="molecule type" value="Genomic_DNA"/>
</dbReference>